<dbReference type="GeneID" id="54551346"/>
<feature type="region of interest" description="Disordered" evidence="6">
    <location>
        <begin position="610"/>
        <end position="640"/>
    </location>
</feature>
<dbReference type="PANTHER" id="PTHR10629">
    <property type="entry name" value="CYTOSINE-SPECIFIC METHYLTRANSFERASE"/>
    <property type="match status" value="1"/>
</dbReference>
<keyword evidence="8" id="KW-1185">Reference proteome</keyword>
<dbReference type="GO" id="GO:0032259">
    <property type="term" value="P:methylation"/>
    <property type="evidence" value="ECO:0007669"/>
    <property type="project" value="UniProtKB-KW"/>
</dbReference>
<dbReference type="InterPro" id="IPR001525">
    <property type="entry name" value="C5_MeTfrase"/>
</dbReference>
<dbReference type="AlphaFoldDB" id="A0A6A6JN11"/>
<dbReference type="GO" id="GO:0005634">
    <property type="term" value="C:nucleus"/>
    <property type="evidence" value="ECO:0007669"/>
    <property type="project" value="TreeGrafter"/>
</dbReference>
<evidence type="ECO:0000313" key="7">
    <source>
        <dbReference type="EMBL" id="KAF2277615.1"/>
    </source>
</evidence>
<reference evidence="7" key="1">
    <citation type="journal article" date="2020" name="Stud. Mycol.">
        <title>101 Dothideomycetes genomes: a test case for predicting lifestyles and emergence of pathogens.</title>
        <authorList>
            <person name="Haridas S."/>
            <person name="Albert R."/>
            <person name="Binder M."/>
            <person name="Bloem J."/>
            <person name="Labutti K."/>
            <person name="Salamov A."/>
            <person name="Andreopoulos B."/>
            <person name="Baker S."/>
            <person name="Barry K."/>
            <person name="Bills G."/>
            <person name="Bluhm B."/>
            <person name="Cannon C."/>
            <person name="Castanera R."/>
            <person name="Culley D."/>
            <person name="Daum C."/>
            <person name="Ezra D."/>
            <person name="Gonzalez J."/>
            <person name="Henrissat B."/>
            <person name="Kuo A."/>
            <person name="Liang C."/>
            <person name="Lipzen A."/>
            <person name="Lutzoni F."/>
            <person name="Magnuson J."/>
            <person name="Mondo S."/>
            <person name="Nolan M."/>
            <person name="Ohm R."/>
            <person name="Pangilinan J."/>
            <person name="Park H.-J."/>
            <person name="Ramirez L."/>
            <person name="Alfaro M."/>
            <person name="Sun H."/>
            <person name="Tritt A."/>
            <person name="Yoshinaga Y."/>
            <person name="Zwiers L.-H."/>
            <person name="Turgeon B."/>
            <person name="Goodwin S."/>
            <person name="Spatafora J."/>
            <person name="Crous P."/>
            <person name="Grigoriev I."/>
        </authorList>
    </citation>
    <scope>NUCLEOTIDE SEQUENCE</scope>
    <source>
        <strain evidence="7">CBS 379.55</strain>
    </source>
</reference>
<evidence type="ECO:0000256" key="4">
    <source>
        <dbReference type="ARBA" id="ARBA00022691"/>
    </source>
</evidence>
<gene>
    <name evidence="7" type="ORF">EI97DRAFT_432469</name>
</gene>
<dbReference type="InterPro" id="IPR050390">
    <property type="entry name" value="C5-Methyltransferase"/>
</dbReference>
<feature type="active site" evidence="5">
    <location>
        <position position="354"/>
    </location>
</feature>
<feature type="region of interest" description="Disordered" evidence="6">
    <location>
        <begin position="12"/>
        <end position="34"/>
    </location>
</feature>
<dbReference type="InterPro" id="IPR029063">
    <property type="entry name" value="SAM-dependent_MTases_sf"/>
</dbReference>
<comment type="similarity">
    <text evidence="5">Belongs to the class I-like SAM-binding methyltransferase superfamily. C5-methyltransferase family.</text>
</comment>
<evidence type="ECO:0000313" key="8">
    <source>
        <dbReference type="Proteomes" id="UP000800097"/>
    </source>
</evidence>
<name>A0A6A6JN11_WESOR</name>
<dbReference type="PANTHER" id="PTHR10629:SF52">
    <property type="entry name" value="DNA (CYTOSINE-5)-METHYLTRANSFERASE 1"/>
    <property type="match status" value="1"/>
</dbReference>
<keyword evidence="2 5" id="KW-0489">Methyltransferase</keyword>
<dbReference type="Pfam" id="PF00145">
    <property type="entry name" value="DNA_methylase"/>
    <property type="match status" value="2"/>
</dbReference>
<dbReference type="Gene3D" id="3.40.50.150">
    <property type="entry name" value="Vaccinia Virus protein VP39"/>
    <property type="match status" value="1"/>
</dbReference>
<feature type="region of interest" description="Disordered" evidence="6">
    <location>
        <begin position="689"/>
        <end position="719"/>
    </location>
</feature>
<sequence>MPGIEVVDLISDDGEGYDEEHDVFGYEPEENETPDQISYIEIQDDEDSLDETPTTPTESFPEEIEVPHIDHHGCGRIKPGDTVEMKNASSDSTLRAGDFLRVEKVIEVLETGEVKLRGYAMRRTKHLAPQFDRHLNELFMNWEVRQNDERRHSDQGLQDLALDHVSRKRECVLTNRPYPSLSFRDIKPEIPTSIRKNEEARDWIYEHGRLVCRYLNKVFVHKGKATYTGEVRSLYEEECDDTKASTSAAGKHHRHSSSVEILDSDPISERPQLPQKSRRYRFGDCFCGAGGASKGASNAGLKVLWGADNDKTVLEAYELNFPDASAIEIDIHELPTYMTRKNFYVDILNLSCPCQFWSGAHTCPGQNDQKNVEALYTVGPAIKILKPRIVSLEQTPGLIRFKKHRLYWRFLIHQLLNEGYNVRYTVENFAEFGLPQRRTRLLLLAAKRGIPLPPFPRPTHGPFGSGLKPLVSIWDALAPIRQLPPGTRDHYHQPWEEKRVNGIPYNPREGPMMKCITASGGPAALYFDGTRRFTPREASCLQGFDLDFYLAGSKTQAMRQVGNAFPPIMAELVLLSAAQTLEAFDHGLIDKEEDILDLYETLTAKGIDLNSSSAASSPSSPFSSENLASSSSSGPSSGENNFRYLNRLRRSIVPKKRLRLFGAVPRIEARPDRRVKKRAAAGFGLFVDGGADDDDGASERRKRIKQDSPATQQKQIEEQFWREYGGKTIELD</sequence>
<accession>A0A6A6JN11</accession>
<dbReference type="EMBL" id="ML986490">
    <property type="protein sequence ID" value="KAF2277615.1"/>
    <property type="molecule type" value="Genomic_DNA"/>
</dbReference>
<dbReference type="Proteomes" id="UP000800097">
    <property type="component" value="Unassembled WGS sequence"/>
</dbReference>
<dbReference type="Gene3D" id="3.90.120.10">
    <property type="entry name" value="DNA Methylase, subunit A, domain 2"/>
    <property type="match status" value="1"/>
</dbReference>
<evidence type="ECO:0000256" key="3">
    <source>
        <dbReference type="ARBA" id="ARBA00022679"/>
    </source>
</evidence>
<evidence type="ECO:0000256" key="6">
    <source>
        <dbReference type="SAM" id="MobiDB-lite"/>
    </source>
</evidence>
<dbReference type="PRINTS" id="PR00105">
    <property type="entry name" value="C5METTRFRASE"/>
</dbReference>
<proteinExistence type="inferred from homology"/>
<dbReference type="OrthoDB" id="414133at2759"/>
<evidence type="ECO:0000256" key="1">
    <source>
        <dbReference type="ARBA" id="ARBA00011975"/>
    </source>
</evidence>
<dbReference type="SUPFAM" id="SSF53335">
    <property type="entry name" value="S-adenosyl-L-methionine-dependent methyltransferases"/>
    <property type="match status" value="1"/>
</dbReference>
<evidence type="ECO:0000256" key="2">
    <source>
        <dbReference type="ARBA" id="ARBA00022603"/>
    </source>
</evidence>
<evidence type="ECO:0000256" key="5">
    <source>
        <dbReference type="PROSITE-ProRule" id="PRU01016"/>
    </source>
</evidence>
<dbReference type="EC" id="2.1.1.37" evidence="1"/>
<feature type="region of interest" description="Disordered" evidence="6">
    <location>
        <begin position="245"/>
        <end position="273"/>
    </location>
</feature>
<feature type="compositionally biased region" description="Acidic residues" evidence="6">
    <location>
        <begin position="12"/>
        <end position="33"/>
    </location>
</feature>
<protein>
    <recommendedName>
        <fullName evidence="1">DNA (cytosine-5-)-methyltransferase</fullName>
        <ecNumber evidence="1">2.1.1.37</ecNumber>
    </recommendedName>
</protein>
<keyword evidence="3 5" id="KW-0808">Transferase</keyword>
<dbReference type="GO" id="GO:0003677">
    <property type="term" value="F:DNA binding"/>
    <property type="evidence" value="ECO:0007669"/>
    <property type="project" value="TreeGrafter"/>
</dbReference>
<organism evidence="7 8">
    <name type="scientific">Westerdykella ornata</name>
    <dbReference type="NCBI Taxonomy" id="318751"/>
    <lineage>
        <taxon>Eukaryota</taxon>
        <taxon>Fungi</taxon>
        <taxon>Dikarya</taxon>
        <taxon>Ascomycota</taxon>
        <taxon>Pezizomycotina</taxon>
        <taxon>Dothideomycetes</taxon>
        <taxon>Pleosporomycetidae</taxon>
        <taxon>Pleosporales</taxon>
        <taxon>Sporormiaceae</taxon>
        <taxon>Westerdykella</taxon>
    </lineage>
</organism>
<dbReference type="GO" id="GO:0003886">
    <property type="term" value="F:DNA (cytosine-5-)-methyltransferase activity"/>
    <property type="evidence" value="ECO:0007669"/>
    <property type="project" value="UniProtKB-EC"/>
</dbReference>
<dbReference type="PROSITE" id="PS51679">
    <property type="entry name" value="SAM_MT_C5"/>
    <property type="match status" value="1"/>
</dbReference>
<dbReference type="RefSeq" id="XP_033655154.1">
    <property type="nucleotide sequence ID" value="XM_033798171.1"/>
</dbReference>
<dbReference type="GO" id="GO:0044027">
    <property type="term" value="P:negative regulation of gene expression via chromosomal CpG island methylation"/>
    <property type="evidence" value="ECO:0007669"/>
    <property type="project" value="TreeGrafter"/>
</dbReference>
<keyword evidence="4 5" id="KW-0949">S-adenosyl-L-methionine</keyword>